<accession>A0A6A6RJD4</accession>
<evidence type="ECO:0008006" key="3">
    <source>
        <dbReference type="Google" id="ProtNLM"/>
    </source>
</evidence>
<evidence type="ECO:0000313" key="1">
    <source>
        <dbReference type="EMBL" id="KAF2635392.1"/>
    </source>
</evidence>
<dbReference type="Proteomes" id="UP000799753">
    <property type="component" value="Unassembled WGS sequence"/>
</dbReference>
<dbReference type="Gene3D" id="3.40.50.10470">
    <property type="entry name" value="Translation initiation factor eif-2b, domain 2"/>
    <property type="match status" value="1"/>
</dbReference>
<dbReference type="GO" id="GO:0019509">
    <property type="term" value="P:L-methionine salvage from methylthioadenosine"/>
    <property type="evidence" value="ECO:0007669"/>
    <property type="project" value="TreeGrafter"/>
</dbReference>
<dbReference type="PANTHER" id="PTHR43475">
    <property type="entry name" value="METHYLTHIORIBOSE-1-PHOSPHATE ISOMERASE"/>
    <property type="match status" value="1"/>
</dbReference>
<sequence>MAAISARDRQDLWRCAVRAARALGGARPSMGTAIMACLARAFEEVGRVWDGVEAEEKGKGKIVNVKKLAEIGAAVIEKIIAQRKNEVEMLGMVFVGWVEGFLLETTTLTILTPSTPTPIHHLILVLLTHLPTLTLTLLIHEPRPGHEAAATTSQLVSSIPVHQTPRLTIEIIPNCAVATAARRADVVVLSAERIEGNGDVKGGSGLLGVVGVGKSRSSNSPFSDINTRRRGCRVVVLTDIDRIAPSYLLPSLLDFPTPTPNTRHTLKSSSAIAVFDEWFETVPARFVDAYVTEKGVLDLEGVRGVSVGVGELRESIFGGEL</sequence>
<dbReference type="SUPFAM" id="SSF100950">
    <property type="entry name" value="NagB/RpiA/CoA transferase-like"/>
    <property type="match status" value="1"/>
</dbReference>
<gene>
    <name evidence="1" type="ORF">P280DRAFT_511189</name>
</gene>
<keyword evidence="2" id="KW-1185">Reference proteome</keyword>
<dbReference type="AlphaFoldDB" id="A0A6A6RJD4"/>
<dbReference type="OrthoDB" id="206213at2759"/>
<dbReference type="EMBL" id="MU006807">
    <property type="protein sequence ID" value="KAF2635392.1"/>
    <property type="molecule type" value="Genomic_DNA"/>
</dbReference>
<dbReference type="PANTHER" id="PTHR43475:SF3">
    <property type="entry name" value="TRANSLATION INITIATION FACTOR EIF-2B SUBUNIT FAMILY PROTEIN (AFU_ORTHOLOGUE AFUA_2G14290)"/>
    <property type="match status" value="1"/>
</dbReference>
<reference evidence="1" key="1">
    <citation type="journal article" date="2020" name="Stud. Mycol.">
        <title>101 Dothideomycetes genomes: a test case for predicting lifestyles and emergence of pathogens.</title>
        <authorList>
            <person name="Haridas S."/>
            <person name="Albert R."/>
            <person name="Binder M."/>
            <person name="Bloem J."/>
            <person name="Labutti K."/>
            <person name="Salamov A."/>
            <person name="Andreopoulos B."/>
            <person name="Baker S."/>
            <person name="Barry K."/>
            <person name="Bills G."/>
            <person name="Bluhm B."/>
            <person name="Cannon C."/>
            <person name="Castanera R."/>
            <person name="Culley D."/>
            <person name="Daum C."/>
            <person name="Ezra D."/>
            <person name="Gonzalez J."/>
            <person name="Henrissat B."/>
            <person name="Kuo A."/>
            <person name="Liang C."/>
            <person name="Lipzen A."/>
            <person name="Lutzoni F."/>
            <person name="Magnuson J."/>
            <person name="Mondo S."/>
            <person name="Nolan M."/>
            <person name="Ohm R."/>
            <person name="Pangilinan J."/>
            <person name="Park H.-J."/>
            <person name="Ramirez L."/>
            <person name="Alfaro M."/>
            <person name="Sun H."/>
            <person name="Tritt A."/>
            <person name="Yoshinaga Y."/>
            <person name="Zwiers L.-H."/>
            <person name="Turgeon B."/>
            <person name="Goodwin S."/>
            <person name="Spatafora J."/>
            <person name="Crous P."/>
            <person name="Grigoriev I."/>
        </authorList>
    </citation>
    <scope>NUCLEOTIDE SEQUENCE</scope>
    <source>
        <strain evidence="1">CBS 473.64</strain>
    </source>
</reference>
<dbReference type="InterPro" id="IPR037171">
    <property type="entry name" value="NagB/RpiA_transferase-like"/>
</dbReference>
<dbReference type="InterPro" id="IPR042529">
    <property type="entry name" value="IF_2B-like_C"/>
</dbReference>
<evidence type="ECO:0000313" key="2">
    <source>
        <dbReference type="Proteomes" id="UP000799753"/>
    </source>
</evidence>
<protein>
    <recommendedName>
        <fullName evidence="3">Nagb/rpia/CoA transferase-like protein</fullName>
    </recommendedName>
</protein>
<proteinExistence type="predicted"/>
<name>A0A6A6RJD4_9PLEO</name>
<organism evidence="1 2">
    <name type="scientific">Massarina eburnea CBS 473.64</name>
    <dbReference type="NCBI Taxonomy" id="1395130"/>
    <lineage>
        <taxon>Eukaryota</taxon>
        <taxon>Fungi</taxon>
        <taxon>Dikarya</taxon>
        <taxon>Ascomycota</taxon>
        <taxon>Pezizomycotina</taxon>
        <taxon>Dothideomycetes</taxon>
        <taxon>Pleosporomycetidae</taxon>
        <taxon>Pleosporales</taxon>
        <taxon>Massarineae</taxon>
        <taxon>Massarinaceae</taxon>
        <taxon>Massarina</taxon>
    </lineage>
</organism>
<dbReference type="GO" id="GO:0046523">
    <property type="term" value="F:S-methyl-5-thioribose-1-phosphate isomerase activity"/>
    <property type="evidence" value="ECO:0007669"/>
    <property type="project" value="TreeGrafter"/>
</dbReference>